<dbReference type="AlphaFoldDB" id="K9ZGR3"/>
<keyword evidence="1" id="KW-0472">Membrane</keyword>
<dbReference type="eggNOG" id="ENOG50306F4">
    <property type="taxonomic scope" value="Bacteria"/>
</dbReference>
<reference evidence="3" key="1">
    <citation type="journal article" date="2013" name="Proc. Natl. Acad. Sci. U.S.A.">
        <title>Improving the coverage of the cyanobacterial phylum using diversity-driven genome sequencing.</title>
        <authorList>
            <person name="Shih P.M."/>
            <person name="Wu D."/>
            <person name="Latifi A."/>
            <person name="Axen S.D."/>
            <person name="Fewer D.P."/>
            <person name="Talla E."/>
            <person name="Calteau A."/>
            <person name="Cai F."/>
            <person name="Tandeau de Marsac N."/>
            <person name="Rippka R."/>
            <person name="Herdman M."/>
            <person name="Sivonen K."/>
            <person name="Coursin T."/>
            <person name="Laurent T."/>
            <person name="Goodwin L."/>
            <person name="Nolan M."/>
            <person name="Davenport K.W."/>
            <person name="Han C.S."/>
            <person name="Rubin E.M."/>
            <person name="Eisen J.A."/>
            <person name="Woyke T."/>
            <person name="Gugger M."/>
            <person name="Kerfeld C.A."/>
        </authorList>
    </citation>
    <scope>NUCLEOTIDE SEQUENCE [LARGE SCALE GENOMIC DNA]</scope>
    <source>
        <strain evidence="3">ATCC 27899 / PCC 7122</strain>
    </source>
</reference>
<proteinExistence type="predicted"/>
<accession>K9ZGR3</accession>
<dbReference type="PATRIC" id="fig|272123.3.peg.2260"/>
<dbReference type="STRING" id="272123.Anacy_2076"/>
<gene>
    <name evidence="2" type="ordered locus">Anacy_2076</name>
</gene>
<dbReference type="EMBL" id="CP003659">
    <property type="protein sequence ID" value="AFZ57555.1"/>
    <property type="molecule type" value="Genomic_DNA"/>
</dbReference>
<organism evidence="2 3">
    <name type="scientific">Anabaena cylindrica (strain ATCC 27899 / PCC 7122)</name>
    <dbReference type="NCBI Taxonomy" id="272123"/>
    <lineage>
        <taxon>Bacteria</taxon>
        <taxon>Bacillati</taxon>
        <taxon>Cyanobacteriota</taxon>
        <taxon>Cyanophyceae</taxon>
        <taxon>Nostocales</taxon>
        <taxon>Nostocaceae</taxon>
        <taxon>Anabaena</taxon>
    </lineage>
</organism>
<dbReference type="KEGG" id="acy:Anacy_2076"/>
<evidence type="ECO:0000313" key="3">
    <source>
        <dbReference type="Proteomes" id="UP000010474"/>
    </source>
</evidence>
<dbReference type="HOGENOM" id="CLU_067541_0_0_3"/>
<sequence length="255" mass="29736">MKVVEETHTRLVIKHRPVTNWLLGGLFFIGGLSFWIYLIFFDFTSLRLSCTRSAPPEINCELERFTLLGSRKIIKLFDPQQAYVKTILGSKGSKSYQTIVVSRFGEFSLLPNISYQDNEEFIFKLNSFINSGESFFIVTQNRRIYLFYISLFALLITGIGGFLATSSLSICTFYKSINKVFIERKGLRGNTTTEYPLEEIIRFYIQDKQVKYSRIYQAVIVFKDGKEIPINPQYTDQRSVQYVVMRIRQFLNVDF</sequence>
<keyword evidence="1" id="KW-1133">Transmembrane helix</keyword>
<protein>
    <submittedName>
        <fullName evidence="2">Uncharacterized protein</fullName>
    </submittedName>
</protein>
<evidence type="ECO:0000256" key="1">
    <source>
        <dbReference type="SAM" id="Phobius"/>
    </source>
</evidence>
<keyword evidence="1" id="KW-0812">Transmembrane</keyword>
<dbReference type="Proteomes" id="UP000010474">
    <property type="component" value="Chromosome"/>
</dbReference>
<evidence type="ECO:0000313" key="2">
    <source>
        <dbReference type="EMBL" id="AFZ57555.1"/>
    </source>
</evidence>
<feature type="transmembrane region" description="Helical" evidence="1">
    <location>
        <begin position="145"/>
        <end position="174"/>
    </location>
</feature>
<feature type="transmembrane region" description="Helical" evidence="1">
    <location>
        <begin position="21"/>
        <end position="40"/>
    </location>
</feature>
<name>K9ZGR3_ANACC</name>
<dbReference type="RefSeq" id="WP_015214201.1">
    <property type="nucleotide sequence ID" value="NC_019771.1"/>
</dbReference>
<keyword evidence="3" id="KW-1185">Reference proteome</keyword>